<dbReference type="InterPro" id="IPR002110">
    <property type="entry name" value="Ankyrin_rpt"/>
</dbReference>
<protein>
    <submittedName>
        <fullName evidence="4">Uncharacterized protein</fullName>
    </submittedName>
</protein>
<dbReference type="EMBL" id="GG692435">
    <property type="protein sequence ID" value="EER37319.1"/>
    <property type="molecule type" value="Genomic_DNA"/>
</dbReference>
<reference evidence="5" key="1">
    <citation type="submission" date="2009-05" db="EMBL/GenBank/DDBJ databases">
        <title>The genome sequence of Ajellomyces capsulatus strain H143.</title>
        <authorList>
            <person name="Champion M."/>
            <person name="Cuomo C.A."/>
            <person name="Ma L.-J."/>
            <person name="Henn M.R."/>
            <person name="Sil A."/>
            <person name="Goldman B."/>
            <person name="Young S.K."/>
            <person name="Kodira C.D."/>
            <person name="Zeng Q."/>
            <person name="Koehrsen M."/>
            <person name="Alvarado L."/>
            <person name="Berlin A.M."/>
            <person name="Borenstein D."/>
            <person name="Chen Z."/>
            <person name="Engels R."/>
            <person name="Freedman E."/>
            <person name="Gellesch M."/>
            <person name="Goldberg J."/>
            <person name="Griggs A."/>
            <person name="Gujja S."/>
            <person name="Heiman D.I."/>
            <person name="Hepburn T.A."/>
            <person name="Howarth C."/>
            <person name="Jen D."/>
            <person name="Larson L."/>
            <person name="Lewis B."/>
            <person name="Mehta T."/>
            <person name="Park D."/>
            <person name="Pearson M."/>
            <person name="Roberts A."/>
            <person name="Saif S."/>
            <person name="Shea T.D."/>
            <person name="Shenoy N."/>
            <person name="Sisk P."/>
            <person name="Stolte C."/>
            <person name="Sykes S."/>
            <person name="Walk T."/>
            <person name="White J."/>
            <person name="Yandava C."/>
            <person name="Klein B."/>
            <person name="McEwen J.G."/>
            <person name="Puccia R."/>
            <person name="Goldman G.H."/>
            <person name="Felipe M.S."/>
            <person name="Nino-Vega G."/>
            <person name="San-Blas G."/>
            <person name="Taylor J.W."/>
            <person name="Mendoza L."/>
            <person name="Galagan J.E."/>
            <person name="Nusbaum C."/>
            <person name="Birren B.W."/>
        </authorList>
    </citation>
    <scope>NUCLEOTIDE SEQUENCE [LARGE SCALE GENOMIC DNA]</scope>
    <source>
        <strain evidence="5">H143</strain>
    </source>
</reference>
<dbReference type="Proteomes" id="UP000002624">
    <property type="component" value="Unassembled WGS sequence"/>
</dbReference>
<dbReference type="InterPro" id="IPR036770">
    <property type="entry name" value="Ankyrin_rpt-contain_sf"/>
</dbReference>
<keyword evidence="2 3" id="KW-0040">ANK repeat</keyword>
<dbReference type="HOGENOM" id="CLU_1008211_0_0_1"/>
<dbReference type="SUPFAM" id="SSF48403">
    <property type="entry name" value="Ankyrin repeat"/>
    <property type="match status" value="1"/>
</dbReference>
<dbReference type="VEuPathDB" id="FungiDB:HCDG_08770"/>
<dbReference type="AlphaFoldDB" id="C6HQU8"/>
<name>C6HQU8_AJECH</name>
<gene>
    <name evidence="4" type="ORF">HCDG_08770</name>
</gene>
<proteinExistence type="predicted"/>
<evidence type="ECO:0000256" key="3">
    <source>
        <dbReference type="PROSITE-ProRule" id="PRU00023"/>
    </source>
</evidence>
<accession>C6HQU8</accession>
<dbReference type="PANTHER" id="PTHR24198">
    <property type="entry name" value="ANKYRIN REPEAT AND PROTEIN KINASE DOMAIN-CONTAINING PROTEIN"/>
    <property type="match status" value="1"/>
</dbReference>
<evidence type="ECO:0000313" key="4">
    <source>
        <dbReference type="EMBL" id="EER37319.1"/>
    </source>
</evidence>
<dbReference type="PROSITE" id="PS50297">
    <property type="entry name" value="ANK_REP_REGION"/>
    <property type="match status" value="1"/>
</dbReference>
<dbReference type="PANTHER" id="PTHR24198:SF165">
    <property type="entry name" value="ANKYRIN REPEAT-CONTAINING PROTEIN-RELATED"/>
    <property type="match status" value="1"/>
</dbReference>
<evidence type="ECO:0000313" key="5">
    <source>
        <dbReference type="Proteomes" id="UP000002624"/>
    </source>
</evidence>
<dbReference type="SMART" id="SM00248">
    <property type="entry name" value="ANK"/>
    <property type="match status" value="4"/>
</dbReference>
<keyword evidence="1" id="KW-0677">Repeat</keyword>
<evidence type="ECO:0000256" key="1">
    <source>
        <dbReference type="ARBA" id="ARBA00022737"/>
    </source>
</evidence>
<dbReference type="STRING" id="544712.C6HQU8"/>
<dbReference type="PROSITE" id="PS50088">
    <property type="entry name" value="ANK_REPEAT"/>
    <property type="match status" value="1"/>
</dbReference>
<dbReference type="Gene3D" id="1.25.40.20">
    <property type="entry name" value="Ankyrin repeat-containing domain"/>
    <property type="match status" value="1"/>
</dbReference>
<organism evidence="4 5">
    <name type="scientific">Ajellomyces capsulatus (strain H143)</name>
    <name type="common">Darling's disease fungus</name>
    <name type="synonym">Histoplasma capsulatum</name>
    <dbReference type="NCBI Taxonomy" id="544712"/>
    <lineage>
        <taxon>Eukaryota</taxon>
        <taxon>Fungi</taxon>
        <taxon>Dikarya</taxon>
        <taxon>Ascomycota</taxon>
        <taxon>Pezizomycotina</taxon>
        <taxon>Eurotiomycetes</taxon>
        <taxon>Eurotiomycetidae</taxon>
        <taxon>Onygenales</taxon>
        <taxon>Ajellomycetaceae</taxon>
        <taxon>Histoplasma</taxon>
    </lineage>
</organism>
<dbReference type="OMA" id="SILEWRH"/>
<sequence length="276" mass="30301">MAFDDLGRILQSHGLLLIAISDNQLELASHILDTGLTLEKFPFYPDVIAKKGLDEMLKLLLLRGMWLDNIRSWRWYSLLEGAVEEGNTALLQDLAIYNLLIRNKASVTSEPGKCGKTVLQHAAAAGNIRLFKHIVQHRQADVNEPPDAFSGRTALQTAAESNSPNSLEIMRLLFSAGADCNGPPAEAAGITARSKSLQWVFRSHWLDFFARSILEWRHSNCFSLTSLGAFPYANLNSPEAAISSRNLELTKVLLGLGADADAPGTFVEDKLSCKVP</sequence>
<evidence type="ECO:0000256" key="2">
    <source>
        <dbReference type="ARBA" id="ARBA00023043"/>
    </source>
</evidence>
<feature type="repeat" description="ANK" evidence="3">
    <location>
        <begin position="150"/>
        <end position="185"/>
    </location>
</feature>
<dbReference type="Pfam" id="PF12796">
    <property type="entry name" value="Ank_2"/>
    <property type="match status" value="1"/>
</dbReference>